<dbReference type="AlphaFoldDB" id="A0A923I2B3"/>
<evidence type="ECO:0000259" key="3">
    <source>
        <dbReference type="PROSITE" id="PS50109"/>
    </source>
</evidence>
<evidence type="ECO:0000313" key="5">
    <source>
        <dbReference type="Proteomes" id="UP000612361"/>
    </source>
</evidence>
<feature type="domain" description="Histidine kinase" evidence="3">
    <location>
        <begin position="1"/>
        <end position="122"/>
    </location>
</feature>
<protein>
    <recommendedName>
        <fullName evidence="2">histidine kinase</fullName>
        <ecNumber evidence="2">2.7.13.3</ecNumber>
    </recommendedName>
</protein>
<sequence length="129" mass="14120">MALKKKGIQLRLEDDSQGVCLDMQRMIPCGLALNELLLNAIKHAFPQAEEGLIAIRIALEHRCICIVVSDNGCGLPPGFQWKSSYGLGSQLIPMFVHQLHAELLTESNSLGTTISIRIPINGLEHNYAG</sequence>
<dbReference type="PROSITE" id="PS50109">
    <property type="entry name" value="HIS_KIN"/>
    <property type="match status" value="1"/>
</dbReference>
<dbReference type="InterPro" id="IPR005467">
    <property type="entry name" value="His_kinase_dom"/>
</dbReference>
<gene>
    <name evidence="4" type="ORF">H8K47_13545</name>
</gene>
<name>A0A923I2B3_9BURK</name>
<keyword evidence="5" id="KW-1185">Reference proteome</keyword>
<evidence type="ECO:0000256" key="2">
    <source>
        <dbReference type="ARBA" id="ARBA00012438"/>
    </source>
</evidence>
<dbReference type="Pfam" id="PF02518">
    <property type="entry name" value="HATPase_c"/>
    <property type="match status" value="1"/>
</dbReference>
<keyword evidence="4" id="KW-0067">ATP-binding</keyword>
<proteinExistence type="predicted"/>
<dbReference type="InterPro" id="IPR004358">
    <property type="entry name" value="Sig_transdc_His_kin-like_C"/>
</dbReference>
<dbReference type="PANTHER" id="PTHR43065:SF23">
    <property type="entry name" value="SENSOR HISTIDINE KINASE PDTAS"/>
    <property type="match status" value="1"/>
</dbReference>
<evidence type="ECO:0000256" key="1">
    <source>
        <dbReference type="ARBA" id="ARBA00000085"/>
    </source>
</evidence>
<dbReference type="Proteomes" id="UP000612361">
    <property type="component" value="Unassembled WGS sequence"/>
</dbReference>
<dbReference type="SMART" id="SM00387">
    <property type="entry name" value="HATPase_c"/>
    <property type="match status" value="1"/>
</dbReference>
<organism evidence="4 5">
    <name type="scientific">Undibacterium rugosum</name>
    <dbReference type="NCBI Taxonomy" id="2762291"/>
    <lineage>
        <taxon>Bacteria</taxon>
        <taxon>Pseudomonadati</taxon>
        <taxon>Pseudomonadota</taxon>
        <taxon>Betaproteobacteria</taxon>
        <taxon>Burkholderiales</taxon>
        <taxon>Oxalobacteraceae</taxon>
        <taxon>Undibacterium</taxon>
    </lineage>
</organism>
<comment type="catalytic activity">
    <reaction evidence="1">
        <text>ATP + protein L-histidine = ADP + protein N-phospho-L-histidine.</text>
        <dbReference type="EC" id="2.7.13.3"/>
    </reaction>
</comment>
<dbReference type="RefSeq" id="WP_186881947.1">
    <property type="nucleotide sequence ID" value="NZ_JACOGG010000014.1"/>
</dbReference>
<reference evidence="4" key="1">
    <citation type="submission" date="2020-08" db="EMBL/GenBank/DDBJ databases">
        <title>Novel species isolated from subtropical streams in China.</title>
        <authorList>
            <person name="Lu H."/>
        </authorList>
    </citation>
    <scope>NUCLEOTIDE SEQUENCE</scope>
    <source>
        <strain evidence="4">CY7W</strain>
    </source>
</reference>
<dbReference type="PRINTS" id="PR00344">
    <property type="entry name" value="BCTRLSENSOR"/>
</dbReference>
<comment type="caution">
    <text evidence="4">The sequence shown here is derived from an EMBL/GenBank/DDBJ whole genome shotgun (WGS) entry which is preliminary data.</text>
</comment>
<dbReference type="InterPro" id="IPR036890">
    <property type="entry name" value="HATPase_C_sf"/>
</dbReference>
<accession>A0A923I2B3</accession>
<dbReference type="GO" id="GO:0005524">
    <property type="term" value="F:ATP binding"/>
    <property type="evidence" value="ECO:0007669"/>
    <property type="project" value="UniProtKB-KW"/>
</dbReference>
<keyword evidence="4" id="KW-0547">Nucleotide-binding</keyword>
<evidence type="ECO:0000313" key="4">
    <source>
        <dbReference type="EMBL" id="MBC3936391.1"/>
    </source>
</evidence>
<dbReference type="EC" id="2.7.13.3" evidence="2"/>
<dbReference type="Gene3D" id="3.30.565.10">
    <property type="entry name" value="Histidine kinase-like ATPase, C-terminal domain"/>
    <property type="match status" value="1"/>
</dbReference>
<dbReference type="EMBL" id="JACOGG010000014">
    <property type="protein sequence ID" value="MBC3936391.1"/>
    <property type="molecule type" value="Genomic_DNA"/>
</dbReference>
<dbReference type="PANTHER" id="PTHR43065">
    <property type="entry name" value="SENSOR HISTIDINE KINASE"/>
    <property type="match status" value="1"/>
</dbReference>
<dbReference type="InterPro" id="IPR003594">
    <property type="entry name" value="HATPase_dom"/>
</dbReference>
<dbReference type="SUPFAM" id="SSF55874">
    <property type="entry name" value="ATPase domain of HSP90 chaperone/DNA topoisomerase II/histidine kinase"/>
    <property type="match status" value="1"/>
</dbReference>
<dbReference type="GO" id="GO:0004673">
    <property type="term" value="F:protein histidine kinase activity"/>
    <property type="evidence" value="ECO:0007669"/>
    <property type="project" value="UniProtKB-EC"/>
</dbReference>